<keyword evidence="3 6" id="KW-0812">Transmembrane</keyword>
<feature type="transmembrane region" description="Helical" evidence="6">
    <location>
        <begin position="32"/>
        <end position="54"/>
    </location>
</feature>
<evidence type="ECO:0000256" key="1">
    <source>
        <dbReference type="ARBA" id="ARBA00004141"/>
    </source>
</evidence>
<dbReference type="EMBL" id="CATNWA010015702">
    <property type="protein sequence ID" value="CAI9585918.1"/>
    <property type="molecule type" value="Genomic_DNA"/>
</dbReference>
<feature type="transmembrane region" description="Helical" evidence="6">
    <location>
        <begin position="270"/>
        <end position="294"/>
    </location>
</feature>
<proteinExistence type="predicted"/>
<reference evidence="7" key="1">
    <citation type="submission" date="2023-05" db="EMBL/GenBank/DDBJ databases">
        <authorList>
            <person name="Stuckert A."/>
        </authorList>
    </citation>
    <scope>NUCLEOTIDE SEQUENCE</scope>
</reference>
<feature type="transmembrane region" description="Helical" evidence="6">
    <location>
        <begin position="81"/>
        <end position="103"/>
    </location>
</feature>
<evidence type="ECO:0000256" key="2">
    <source>
        <dbReference type="ARBA" id="ARBA00022448"/>
    </source>
</evidence>
<evidence type="ECO:0000313" key="8">
    <source>
        <dbReference type="Proteomes" id="UP001162483"/>
    </source>
</evidence>
<keyword evidence="2" id="KW-0813">Transport</keyword>
<feature type="transmembrane region" description="Helical" evidence="6">
    <location>
        <begin position="164"/>
        <end position="184"/>
    </location>
</feature>
<evidence type="ECO:0000313" key="7">
    <source>
        <dbReference type="EMBL" id="CAI9585918.1"/>
    </source>
</evidence>
<protein>
    <submittedName>
        <fullName evidence="7">Uncharacterized protein</fullName>
    </submittedName>
</protein>
<gene>
    <name evidence="7" type="ORF">SPARVUS_LOCUS10288773</name>
</gene>
<dbReference type="SUPFAM" id="SSF103473">
    <property type="entry name" value="MFS general substrate transporter"/>
    <property type="match status" value="1"/>
</dbReference>
<dbReference type="InterPro" id="IPR036259">
    <property type="entry name" value="MFS_trans_sf"/>
</dbReference>
<evidence type="ECO:0000256" key="4">
    <source>
        <dbReference type="ARBA" id="ARBA00022989"/>
    </source>
</evidence>
<keyword evidence="8" id="KW-1185">Reference proteome</keyword>
<dbReference type="InterPro" id="IPR044770">
    <property type="entry name" value="MFS_spinster-like"/>
</dbReference>
<dbReference type="Proteomes" id="UP001162483">
    <property type="component" value="Unassembled WGS sequence"/>
</dbReference>
<accession>A0ABN9ERE5</accession>
<feature type="transmembrane region" description="Helical" evidence="6">
    <location>
        <begin position="131"/>
        <end position="152"/>
    </location>
</feature>
<keyword evidence="5 6" id="KW-0472">Membrane</keyword>
<name>A0ABN9ERE5_9NEOB</name>
<evidence type="ECO:0000256" key="3">
    <source>
        <dbReference type="ARBA" id="ARBA00022692"/>
    </source>
</evidence>
<evidence type="ECO:0000256" key="5">
    <source>
        <dbReference type="ARBA" id="ARBA00023136"/>
    </source>
</evidence>
<dbReference type="Gene3D" id="1.20.1250.20">
    <property type="entry name" value="MFS general substrate transporter like domains"/>
    <property type="match status" value="1"/>
</dbReference>
<comment type="subcellular location">
    <subcellularLocation>
        <location evidence="1">Membrane</location>
        <topology evidence="1">Multi-pass membrane protein</topology>
    </subcellularLocation>
</comment>
<organism evidence="7 8">
    <name type="scientific">Staurois parvus</name>
    <dbReference type="NCBI Taxonomy" id="386267"/>
    <lineage>
        <taxon>Eukaryota</taxon>
        <taxon>Metazoa</taxon>
        <taxon>Chordata</taxon>
        <taxon>Craniata</taxon>
        <taxon>Vertebrata</taxon>
        <taxon>Euteleostomi</taxon>
        <taxon>Amphibia</taxon>
        <taxon>Batrachia</taxon>
        <taxon>Anura</taxon>
        <taxon>Neobatrachia</taxon>
        <taxon>Ranoidea</taxon>
        <taxon>Ranidae</taxon>
        <taxon>Staurois</taxon>
    </lineage>
</organism>
<dbReference type="PANTHER" id="PTHR23505:SF4">
    <property type="entry name" value="SPHINGOSINE-1-PHOSPHATE TRANSPORTER SPNS2"/>
    <property type="match status" value="1"/>
</dbReference>
<comment type="caution">
    <text evidence="7">The sequence shown here is derived from an EMBL/GenBank/DDBJ whole genome shotgun (WGS) entry which is preliminary data.</text>
</comment>
<evidence type="ECO:0000256" key="6">
    <source>
        <dbReference type="SAM" id="Phobius"/>
    </source>
</evidence>
<dbReference type="CDD" id="cd17328">
    <property type="entry name" value="MFS_spinster_like"/>
    <property type="match status" value="1"/>
</dbReference>
<keyword evidence="4 6" id="KW-1133">Transmembrane helix</keyword>
<sequence>MLSVFYFAIPLGSGLGYITGSSVKQVAGDWRWALRVSPVLGMITGSLILIFVPAAKRGHVEQLKARSSWFRDMKALIKNRSYVFSSLATSTVSFATGALGMWIPLYLYRAQVVQKTVEPCNSGPCSTKDSLIFGAITCITGFLGVITGAGATKWCRLKTQRADPLVCAVGMLGSAIFICLVFVAAKSSSIAAYVSSSTGKIFCLQFFCFLKSFVQYVVIPTRRATAVALQSFTSHLLGDAGSPYLIGFISDLIQESTNKTPLWEFLSLGYALMLCPFVVVLGGMFFLATALYFLEDRAKAEQQ</sequence>
<dbReference type="PANTHER" id="PTHR23505">
    <property type="entry name" value="SPINSTER"/>
    <property type="match status" value="1"/>
</dbReference>